<name>A0AA37UEK7_9MICO</name>
<evidence type="ECO:0000313" key="9">
    <source>
        <dbReference type="Proteomes" id="UP001157160"/>
    </source>
</evidence>
<comment type="catalytic activity">
    <reaction evidence="1">
        <text>ATP + protein L-histidine = ADP + protein N-phospho-L-histidine.</text>
        <dbReference type="EC" id="2.7.13.3"/>
    </reaction>
</comment>
<evidence type="ECO:0000259" key="7">
    <source>
        <dbReference type="Pfam" id="PF02518"/>
    </source>
</evidence>
<dbReference type="GO" id="GO:0004673">
    <property type="term" value="F:protein histidine kinase activity"/>
    <property type="evidence" value="ECO:0007669"/>
    <property type="project" value="UniProtKB-EC"/>
</dbReference>
<dbReference type="AlphaFoldDB" id="A0AA37UEK7"/>
<comment type="caution">
    <text evidence="8">The sequence shown here is derived from an EMBL/GenBank/DDBJ whole genome shotgun (WGS) entry which is preliminary data.</text>
</comment>
<dbReference type="Pfam" id="PF02518">
    <property type="entry name" value="HATPase_c"/>
    <property type="match status" value="1"/>
</dbReference>
<feature type="domain" description="Histidine kinase/HSP90-like ATPase" evidence="7">
    <location>
        <begin position="255"/>
        <end position="341"/>
    </location>
</feature>
<evidence type="ECO:0000256" key="3">
    <source>
        <dbReference type="ARBA" id="ARBA00022679"/>
    </source>
</evidence>
<dbReference type="InterPro" id="IPR050482">
    <property type="entry name" value="Sensor_HK_TwoCompSys"/>
</dbReference>
<protein>
    <recommendedName>
        <fullName evidence="2">histidine kinase</fullName>
        <ecNumber evidence="2">2.7.13.3</ecNumber>
    </recommendedName>
</protein>
<dbReference type="CDD" id="cd16917">
    <property type="entry name" value="HATPase_UhpB-NarQ-NarX-like"/>
    <property type="match status" value="1"/>
</dbReference>
<dbReference type="GO" id="GO:0000160">
    <property type="term" value="P:phosphorelay signal transduction system"/>
    <property type="evidence" value="ECO:0007669"/>
    <property type="project" value="UniProtKB-KW"/>
</dbReference>
<keyword evidence="6" id="KW-0812">Transmembrane</keyword>
<keyword evidence="4" id="KW-0418">Kinase</keyword>
<keyword evidence="5" id="KW-0902">Two-component regulatory system</keyword>
<proteinExistence type="predicted"/>
<dbReference type="Gene3D" id="3.30.565.10">
    <property type="entry name" value="Histidine kinase-like ATPase, C-terminal domain"/>
    <property type="match status" value="1"/>
</dbReference>
<dbReference type="InterPro" id="IPR036890">
    <property type="entry name" value="HATPase_C_sf"/>
</dbReference>
<keyword evidence="6" id="KW-1133">Transmembrane helix</keyword>
<feature type="transmembrane region" description="Helical" evidence="6">
    <location>
        <begin position="38"/>
        <end position="60"/>
    </location>
</feature>
<dbReference type="EC" id="2.7.13.3" evidence="2"/>
<evidence type="ECO:0000256" key="2">
    <source>
        <dbReference type="ARBA" id="ARBA00012438"/>
    </source>
</evidence>
<dbReference type="PANTHER" id="PTHR24421">
    <property type="entry name" value="NITRATE/NITRITE SENSOR PROTEIN NARX-RELATED"/>
    <property type="match status" value="1"/>
</dbReference>
<organism evidence="8 9">
    <name type="scientific">Arenivirga flava</name>
    <dbReference type="NCBI Taxonomy" id="1930060"/>
    <lineage>
        <taxon>Bacteria</taxon>
        <taxon>Bacillati</taxon>
        <taxon>Actinomycetota</taxon>
        <taxon>Actinomycetes</taxon>
        <taxon>Micrococcales</taxon>
        <taxon>Microbacteriaceae</taxon>
        <taxon>Arenivirga</taxon>
    </lineage>
</organism>
<dbReference type="EMBL" id="BSUL01000001">
    <property type="protein sequence ID" value="GMA28150.1"/>
    <property type="molecule type" value="Genomic_DNA"/>
</dbReference>
<keyword evidence="6" id="KW-0472">Membrane</keyword>
<accession>A0AA37UEK7</accession>
<sequence>MGEGADFGTRMLANGSAVAAAALGAAALGLHRRRGWRLVLVAAATAITAALVRMCLQLLLVVYDGFDWDTSGADACVGVAVTLVGIVIGLVVMKAQRRARVEERTALLQRLHASDALDALQSEELRVRRAVAEGLHGTVQQQLVLMRIRLDSIIARMRRADADAQAEHGVQHPGTQQLIGELDALVGVVEVLRERGVRELSQLLYPAGTDLGLAQASRMMLRGLPPSIATRLDIADAVLEADDPSGPGLGIERRILLLRVLEEAVSNALRHGRASTLALRIAVERGELLLTLDDDGAGLPEGEPSLHGLALLRTRLIAIGARLELGRSPLGGARVLAALPL</sequence>
<dbReference type="InterPro" id="IPR003594">
    <property type="entry name" value="HATPase_dom"/>
</dbReference>
<keyword evidence="3" id="KW-0808">Transferase</keyword>
<feature type="transmembrane region" description="Helical" evidence="6">
    <location>
        <begin position="72"/>
        <end position="93"/>
    </location>
</feature>
<evidence type="ECO:0000256" key="5">
    <source>
        <dbReference type="ARBA" id="ARBA00023012"/>
    </source>
</evidence>
<reference evidence="8 9" key="1">
    <citation type="journal article" date="2014" name="Int. J. Syst. Evol. Microbiol.">
        <title>Complete genome sequence of Corynebacterium casei LMG S-19264T (=DSM 44701T), isolated from a smear-ripened cheese.</title>
        <authorList>
            <consortium name="US DOE Joint Genome Institute (JGI-PGF)"/>
            <person name="Walter F."/>
            <person name="Albersmeier A."/>
            <person name="Kalinowski J."/>
            <person name="Ruckert C."/>
        </authorList>
    </citation>
    <scope>NUCLEOTIDE SEQUENCE [LARGE SCALE GENOMIC DNA]</scope>
    <source>
        <strain evidence="8 9">NBRC 112289</strain>
    </source>
</reference>
<dbReference type="Proteomes" id="UP001157160">
    <property type="component" value="Unassembled WGS sequence"/>
</dbReference>
<evidence type="ECO:0000256" key="1">
    <source>
        <dbReference type="ARBA" id="ARBA00000085"/>
    </source>
</evidence>
<evidence type="ECO:0000256" key="6">
    <source>
        <dbReference type="SAM" id="Phobius"/>
    </source>
</evidence>
<evidence type="ECO:0000256" key="4">
    <source>
        <dbReference type="ARBA" id="ARBA00022777"/>
    </source>
</evidence>
<dbReference type="SUPFAM" id="SSF55874">
    <property type="entry name" value="ATPase domain of HSP90 chaperone/DNA topoisomerase II/histidine kinase"/>
    <property type="match status" value="1"/>
</dbReference>
<dbReference type="PANTHER" id="PTHR24421:SF10">
    <property type="entry name" value="NITRATE_NITRITE SENSOR PROTEIN NARQ"/>
    <property type="match status" value="1"/>
</dbReference>
<gene>
    <name evidence="8" type="ORF">GCM10025874_14030</name>
</gene>
<feature type="transmembrane region" description="Helical" evidence="6">
    <location>
        <begin position="12"/>
        <end position="31"/>
    </location>
</feature>
<keyword evidence="9" id="KW-1185">Reference proteome</keyword>
<evidence type="ECO:0000313" key="8">
    <source>
        <dbReference type="EMBL" id="GMA28150.1"/>
    </source>
</evidence>